<reference evidence="1 2" key="1">
    <citation type="journal article" date="2019" name="Commun. Biol.">
        <title>The bagworm genome reveals a unique fibroin gene that provides high tensile strength.</title>
        <authorList>
            <person name="Kono N."/>
            <person name="Nakamura H."/>
            <person name="Ohtoshi R."/>
            <person name="Tomita M."/>
            <person name="Numata K."/>
            <person name="Arakawa K."/>
        </authorList>
    </citation>
    <scope>NUCLEOTIDE SEQUENCE [LARGE SCALE GENOMIC DNA]</scope>
</reference>
<sequence length="138" mass="15010">MEPVDGHRTSVIEEAMPKSDSLAGRFTCDLSMIFVMLMLMLQSRLSPYESNSSSISGRGGLQQSMRFKGVLLTTLVYSGSNLFAAAQAQDLIIRAHIALNKLLTIGLDEFMSGMIRSIAKRMARLVSPEAARVSALPS</sequence>
<evidence type="ECO:0000313" key="2">
    <source>
        <dbReference type="Proteomes" id="UP000299102"/>
    </source>
</evidence>
<protein>
    <submittedName>
        <fullName evidence="1">Uncharacterized protein</fullName>
    </submittedName>
</protein>
<dbReference type="Proteomes" id="UP000299102">
    <property type="component" value="Unassembled WGS sequence"/>
</dbReference>
<comment type="caution">
    <text evidence="1">The sequence shown here is derived from an EMBL/GenBank/DDBJ whole genome shotgun (WGS) entry which is preliminary data.</text>
</comment>
<evidence type="ECO:0000313" key="1">
    <source>
        <dbReference type="EMBL" id="GBP95748.1"/>
    </source>
</evidence>
<gene>
    <name evidence="1" type="ORF">EVAR_100973_1</name>
</gene>
<organism evidence="1 2">
    <name type="scientific">Eumeta variegata</name>
    <name type="common">Bagworm moth</name>
    <name type="synonym">Eumeta japonica</name>
    <dbReference type="NCBI Taxonomy" id="151549"/>
    <lineage>
        <taxon>Eukaryota</taxon>
        <taxon>Metazoa</taxon>
        <taxon>Ecdysozoa</taxon>
        <taxon>Arthropoda</taxon>
        <taxon>Hexapoda</taxon>
        <taxon>Insecta</taxon>
        <taxon>Pterygota</taxon>
        <taxon>Neoptera</taxon>
        <taxon>Endopterygota</taxon>
        <taxon>Lepidoptera</taxon>
        <taxon>Glossata</taxon>
        <taxon>Ditrysia</taxon>
        <taxon>Tineoidea</taxon>
        <taxon>Psychidae</taxon>
        <taxon>Oiketicinae</taxon>
        <taxon>Eumeta</taxon>
    </lineage>
</organism>
<keyword evidence="2" id="KW-1185">Reference proteome</keyword>
<accession>A0A4C2A6M9</accession>
<name>A0A4C2A6M9_EUMVA</name>
<proteinExistence type="predicted"/>
<dbReference type="AlphaFoldDB" id="A0A4C2A6M9"/>
<dbReference type="EMBL" id="BGZK01002675">
    <property type="protein sequence ID" value="GBP95748.1"/>
    <property type="molecule type" value="Genomic_DNA"/>
</dbReference>